<dbReference type="SUPFAM" id="SSF47323">
    <property type="entry name" value="Anticodon-binding domain of a subclass of class I aminoacyl-tRNA synthetases"/>
    <property type="match status" value="1"/>
</dbReference>
<evidence type="ECO:0000256" key="6">
    <source>
        <dbReference type="ARBA" id="ARBA00023146"/>
    </source>
</evidence>
<keyword evidence="2" id="KW-0436">Ligase</keyword>
<evidence type="ECO:0000259" key="9">
    <source>
        <dbReference type="Pfam" id="PF00133"/>
    </source>
</evidence>
<dbReference type="GO" id="GO:0006438">
    <property type="term" value="P:valyl-tRNA aminoacylation"/>
    <property type="evidence" value="ECO:0007669"/>
    <property type="project" value="InterPro"/>
</dbReference>
<feature type="non-terminal residue" evidence="11">
    <location>
        <position position="1"/>
    </location>
</feature>
<evidence type="ECO:0000256" key="5">
    <source>
        <dbReference type="ARBA" id="ARBA00022917"/>
    </source>
</evidence>
<evidence type="ECO:0000256" key="3">
    <source>
        <dbReference type="ARBA" id="ARBA00022741"/>
    </source>
</evidence>
<evidence type="ECO:0000259" key="10">
    <source>
        <dbReference type="Pfam" id="PF08264"/>
    </source>
</evidence>
<proteinExistence type="predicted"/>
<dbReference type="InterPro" id="IPR002303">
    <property type="entry name" value="Valyl-tRNA_ligase"/>
</dbReference>
<organism evidence="11">
    <name type="scientific">marine sediment metagenome</name>
    <dbReference type="NCBI Taxonomy" id="412755"/>
    <lineage>
        <taxon>unclassified sequences</taxon>
        <taxon>metagenomes</taxon>
        <taxon>ecological metagenomes</taxon>
    </lineage>
</organism>
<evidence type="ECO:0000256" key="8">
    <source>
        <dbReference type="ARBA" id="ARBA00047552"/>
    </source>
</evidence>
<evidence type="ECO:0000256" key="4">
    <source>
        <dbReference type="ARBA" id="ARBA00022840"/>
    </source>
</evidence>
<dbReference type="CDD" id="cd07962">
    <property type="entry name" value="Anticodon_Ia_Val"/>
    <property type="match status" value="1"/>
</dbReference>
<dbReference type="GO" id="GO:0005829">
    <property type="term" value="C:cytosol"/>
    <property type="evidence" value="ECO:0007669"/>
    <property type="project" value="TreeGrafter"/>
</dbReference>
<dbReference type="InterPro" id="IPR002300">
    <property type="entry name" value="aa-tRNA-synth_Ia"/>
</dbReference>
<evidence type="ECO:0000256" key="7">
    <source>
        <dbReference type="ARBA" id="ARBA00029936"/>
    </source>
</evidence>
<dbReference type="Pfam" id="PF08264">
    <property type="entry name" value="Anticodon_1"/>
    <property type="match status" value="1"/>
</dbReference>
<keyword evidence="3" id="KW-0547">Nucleotide-binding</keyword>
<accession>X1V9U4</accession>
<reference evidence="11" key="1">
    <citation type="journal article" date="2014" name="Front. Microbiol.">
        <title>High frequency of phylogenetically diverse reductive dehalogenase-homologous genes in deep subseafloor sedimentary metagenomes.</title>
        <authorList>
            <person name="Kawai M."/>
            <person name="Futagami T."/>
            <person name="Toyoda A."/>
            <person name="Takaki Y."/>
            <person name="Nishi S."/>
            <person name="Hori S."/>
            <person name="Arai W."/>
            <person name="Tsubouchi T."/>
            <person name="Morono Y."/>
            <person name="Uchiyama I."/>
            <person name="Ito T."/>
            <person name="Fujiyama A."/>
            <person name="Inagaki F."/>
            <person name="Takami H."/>
        </authorList>
    </citation>
    <scope>NUCLEOTIDE SEQUENCE</scope>
    <source>
        <strain evidence="11">Expedition CK06-06</strain>
    </source>
</reference>
<dbReference type="EMBL" id="BARW01034764">
    <property type="protein sequence ID" value="GAJ09856.1"/>
    <property type="molecule type" value="Genomic_DNA"/>
</dbReference>
<evidence type="ECO:0000256" key="1">
    <source>
        <dbReference type="ARBA" id="ARBA00013169"/>
    </source>
</evidence>
<dbReference type="InterPro" id="IPR033705">
    <property type="entry name" value="Anticodon_Ia_Val"/>
</dbReference>
<dbReference type="PANTHER" id="PTHR11946">
    <property type="entry name" value="VALYL-TRNA SYNTHETASES"/>
    <property type="match status" value="1"/>
</dbReference>
<dbReference type="InterPro" id="IPR013155">
    <property type="entry name" value="M/V/L/I-tRNA-synth_anticd-bd"/>
</dbReference>
<dbReference type="SUPFAM" id="SSF52374">
    <property type="entry name" value="Nucleotidylyl transferase"/>
    <property type="match status" value="1"/>
</dbReference>
<gene>
    <name evidence="11" type="ORF">S12H4_54390</name>
</gene>
<dbReference type="InterPro" id="IPR014729">
    <property type="entry name" value="Rossmann-like_a/b/a_fold"/>
</dbReference>
<keyword evidence="5" id="KW-0648">Protein biosynthesis</keyword>
<dbReference type="Gene3D" id="1.10.730.10">
    <property type="entry name" value="Isoleucyl-tRNA Synthetase, Domain 1"/>
    <property type="match status" value="1"/>
</dbReference>
<dbReference type="InterPro" id="IPR009080">
    <property type="entry name" value="tRNAsynth_Ia_anticodon-bd"/>
</dbReference>
<evidence type="ECO:0000256" key="2">
    <source>
        <dbReference type="ARBA" id="ARBA00022598"/>
    </source>
</evidence>
<dbReference type="Pfam" id="PF00133">
    <property type="entry name" value="tRNA-synt_1"/>
    <property type="match status" value="1"/>
</dbReference>
<evidence type="ECO:0000313" key="11">
    <source>
        <dbReference type="EMBL" id="GAJ09856.1"/>
    </source>
</evidence>
<feature type="domain" description="Aminoacyl-tRNA synthetase class Ia" evidence="9">
    <location>
        <begin position="2"/>
        <end position="74"/>
    </location>
</feature>
<dbReference type="GO" id="GO:0005524">
    <property type="term" value="F:ATP binding"/>
    <property type="evidence" value="ECO:0007669"/>
    <property type="project" value="UniProtKB-KW"/>
</dbReference>
<keyword evidence="6" id="KW-0030">Aminoacyl-tRNA synthetase</keyword>
<sequence>LLCTAWDILFFWVSRMVMMGLKFTHQIPFRQVYIHPLIGDEKGEKMSKSKGNVVDPLRMMEKYGTDAFRFSLVAPKTDSPYLRFSENRLRGYRNFANKIWNASRFTLMNLTDFRPGGTVDDLKMLELCDRWILGRFFSLVSCMTQHLDHYRFSEAANSLYQFLWGEFCDWYIELVKPRLLGKEGTSSRYTAQWILHYVLEGTLKLLHPFMPFITEDIYQQLPIHEESIM</sequence>
<dbReference type="GO" id="GO:0004832">
    <property type="term" value="F:valine-tRNA ligase activity"/>
    <property type="evidence" value="ECO:0007669"/>
    <property type="project" value="UniProtKB-EC"/>
</dbReference>
<keyword evidence="4" id="KW-0067">ATP-binding</keyword>
<comment type="caution">
    <text evidence="11">The sequence shown here is derived from an EMBL/GenBank/DDBJ whole genome shotgun (WGS) entry which is preliminary data.</text>
</comment>
<dbReference type="Gene3D" id="3.40.50.620">
    <property type="entry name" value="HUPs"/>
    <property type="match status" value="1"/>
</dbReference>
<feature type="non-terminal residue" evidence="11">
    <location>
        <position position="229"/>
    </location>
</feature>
<dbReference type="PANTHER" id="PTHR11946:SF93">
    <property type="entry name" value="VALINE--TRNA LIGASE, CHLOROPLASTIC_MITOCHONDRIAL 2"/>
    <property type="match status" value="1"/>
</dbReference>
<dbReference type="AlphaFoldDB" id="X1V9U4"/>
<comment type="catalytic activity">
    <reaction evidence="8">
        <text>tRNA(Val) + L-valine + ATP = L-valyl-tRNA(Val) + AMP + diphosphate</text>
        <dbReference type="Rhea" id="RHEA:10704"/>
        <dbReference type="Rhea" id="RHEA-COMP:9672"/>
        <dbReference type="Rhea" id="RHEA-COMP:9708"/>
        <dbReference type="ChEBI" id="CHEBI:30616"/>
        <dbReference type="ChEBI" id="CHEBI:33019"/>
        <dbReference type="ChEBI" id="CHEBI:57762"/>
        <dbReference type="ChEBI" id="CHEBI:78442"/>
        <dbReference type="ChEBI" id="CHEBI:78537"/>
        <dbReference type="ChEBI" id="CHEBI:456215"/>
        <dbReference type="EC" id="6.1.1.9"/>
    </reaction>
</comment>
<name>X1V9U4_9ZZZZ</name>
<protein>
    <recommendedName>
        <fullName evidence="1">valine--tRNA ligase</fullName>
        <ecNumber evidence="1">6.1.1.9</ecNumber>
    </recommendedName>
    <alternativeName>
        <fullName evidence="7">Valyl-tRNA synthetase</fullName>
    </alternativeName>
</protein>
<feature type="domain" description="Methionyl/Valyl/Leucyl/Isoleucyl-tRNA synthetase anticodon-binding" evidence="10">
    <location>
        <begin position="129"/>
        <end position="228"/>
    </location>
</feature>
<dbReference type="EC" id="6.1.1.9" evidence="1"/>